<dbReference type="Proteomes" id="UP000600247">
    <property type="component" value="Unassembled WGS sequence"/>
</dbReference>
<sequence length="192" mass="20213">MNKIAVTAGSIAIALVIIVIGGLLAPQAVQACSCAERPEVQQQMKSKAAIFAGTVVFTKKKAEIPFVSRSSDSPVQVNFEVSEVWKGHVTNQLTVHTAMSSASCGVEFKDGQQYLVYANAKSGDLQVDSCGGTMLLAQAGADLSLLGGGSVPPVLQMPPKQSSSIPIIISIVAVLLLAVFIAYAIRRRRTVR</sequence>
<dbReference type="GO" id="GO:0005576">
    <property type="term" value="C:extracellular region"/>
    <property type="evidence" value="ECO:0007669"/>
    <property type="project" value="UniProtKB-SubCell"/>
</dbReference>
<dbReference type="Gene3D" id="2.40.50.120">
    <property type="match status" value="1"/>
</dbReference>
<feature type="transmembrane region" description="Helical" evidence="3">
    <location>
        <begin position="165"/>
        <end position="185"/>
    </location>
</feature>
<reference evidence="4 5" key="1">
    <citation type="journal article" date="2014" name="Int. J. Syst. Evol. Microbiol.">
        <title>Complete genome sequence of Corynebacterium casei LMG S-19264T (=DSM 44701T), isolated from a smear-ripened cheese.</title>
        <authorList>
            <consortium name="US DOE Joint Genome Institute (JGI-PGF)"/>
            <person name="Walter F."/>
            <person name="Albersmeier A."/>
            <person name="Kalinowski J."/>
            <person name="Ruckert C."/>
        </authorList>
    </citation>
    <scope>NUCLEOTIDE SEQUENCE [LARGE SCALE GENOMIC DNA]</scope>
    <source>
        <strain evidence="4 5">CGMCC 1.15286</strain>
    </source>
</reference>
<keyword evidence="3" id="KW-0812">Transmembrane</keyword>
<evidence type="ECO:0000256" key="1">
    <source>
        <dbReference type="ARBA" id="ARBA00004613"/>
    </source>
</evidence>
<keyword evidence="3" id="KW-0472">Membrane</keyword>
<dbReference type="EMBL" id="BMHY01000009">
    <property type="protein sequence ID" value="GGG79791.1"/>
    <property type="molecule type" value="Genomic_DNA"/>
</dbReference>
<gene>
    <name evidence="4" type="ORF">GCM10010918_41110</name>
</gene>
<comment type="subcellular location">
    <subcellularLocation>
        <location evidence="1">Secreted</location>
    </subcellularLocation>
</comment>
<dbReference type="SUPFAM" id="SSF50242">
    <property type="entry name" value="TIMP-like"/>
    <property type="match status" value="1"/>
</dbReference>
<comment type="caution">
    <text evidence="4">The sequence shown here is derived from an EMBL/GenBank/DDBJ whole genome shotgun (WGS) entry which is preliminary data.</text>
</comment>
<dbReference type="AlphaFoldDB" id="A0A917M7E7"/>
<protein>
    <recommendedName>
        <fullName evidence="6">Tissue inhibitor of metalloproteinase</fullName>
    </recommendedName>
</protein>
<dbReference type="RefSeq" id="WP_188891079.1">
    <property type="nucleotide sequence ID" value="NZ_BMHY01000009.1"/>
</dbReference>
<evidence type="ECO:0008006" key="6">
    <source>
        <dbReference type="Google" id="ProtNLM"/>
    </source>
</evidence>
<evidence type="ECO:0000256" key="3">
    <source>
        <dbReference type="SAM" id="Phobius"/>
    </source>
</evidence>
<evidence type="ECO:0000256" key="2">
    <source>
        <dbReference type="ARBA" id="ARBA00022525"/>
    </source>
</evidence>
<dbReference type="Pfam" id="PF00965">
    <property type="entry name" value="TIMP"/>
    <property type="match status" value="1"/>
</dbReference>
<proteinExistence type="predicted"/>
<accession>A0A917M7E7</accession>
<evidence type="ECO:0000313" key="4">
    <source>
        <dbReference type="EMBL" id="GGG79791.1"/>
    </source>
</evidence>
<keyword evidence="2" id="KW-0964">Secreted</keyword>
<keyword evidence="5" id="KW-1185">Reference proteome</keyword>
<evidence type="ECO:0000313" key="5">
    <source>
        <dbReference type="Proteomes" id="UP000600247"/>
    </source>
</evidence>
<organism evidence="4 5">
    <name type="scientific">Paenibacillus radicis</name>
    <name type="common">ex Gao et al. 2016</name>
    <dbReference type="NCBI Taxonomy" id="1737354"/>
    <lineage>
        <taxon>Bacteria</taxon>
        <taxon>Bacillati</taxon>
        <taxon>Bacillota</taxon>
        <taxon>Bacilli</taxon>
        <taxon>Bacillales</taxon>
        <taxon>Paenibacillaceae</taxon>
        <taxon>Paenibacillus</taxon>
    </lineage>
</organism>
<dbReference type="InterPro" id="IPR001820">
    <property type="entry name" value="TIMP"/>
</dbReference>
<dbReference type="PROSITE" id="PS51257">
    <property type="entry name" value="PROKAR_LIPOPROTEIN"/>
    <property type="match status" value="1"/>
</dbReference>
<keyword evidence="3" id="KW-1133">Transmembrane helix</keyword>
<dbReference type="InterPro" id="IPR008993">
    <property type="entry name" value="TIMP-like_OB-fold"/>
</dbReference>
<dbReference type="GO" id="GO:0008191">
    <property type="term" value="F:metalloendopeptidase inhibitor activity"/>
    <property type="evidence" value="ECO:0007669"/>
    <property type="project" value="InterPro"/>
</dbReference>
<name>A0A917M7E7_9BACL</name>